<accession>M1UWC2</accession>
<reference evidence="1 2" key="2">
    <citation type="journal article" date="2007" name="BMC Biol.">
        <title>A 100%-complete sequence reveals unusually simple genomic features in the hot-spring red alga Cyanidioschyzon merolae.</title>
        <authorList>
            <person name="Nozaki H."/>
            <person name="Takano H."/>
            <person name="Misumi O."/>
            <person name="Terasawa K."/>
            <person name="Matsuzaki M."/>
            <person name="Maruyama S."/>
            <person name="Nishida K."/>
            <person name="Yagisawa F."/>
            <person name="Yoshida Y."/>
            <person name="Fujiwara T."/>
            <person name="Takio S."/>
            <person name="Tamura K."/>
            <person name="Chung S.J."/>
            <person name="Nakamura S."/>
            <person name="Kuroiwa H."/>
            <person name="Tanaka K."/>
            <person name="Sato N."/>
            <person name="Kuroiwa T."/>
        </authorList>
    </citation>
    <scope>NUCLEOTIDE SEQUENCE [LARGE SCALE GENOMIC DNA]</scope>
    <source>
        <strain evidence="1 2">10D</strain>
    </source>
</reference>
<organism evidence="1 2">
    <name type="scientific">Cyanidioschyzon merolae (strain NIES-3377 / 10D)</name>
    <name type="common">Unicellular red alga</name>
    <dbReference type="NCBI Taxonomy" id="280699"/>
    <lineage>
        <taxon>Eukaryota</taxon>
        <taxon>Rhodophyta</taxon>
        <taxon>Bangiophyceae</taxon>
        <taxon>Cyanidiales</taxon>
        <taxon>Cyanidiaceae</taxon>
        <taxon>Cyanidioschyzon</taxon>
    </lineage>
</organism>
<reference evidence="1 2" key="1">
    <citation type="journal article" date="2004" name="Nature">
        <title>Genome sequence of the ultrasmall unicellular red alga Cyanidioschyzon merolae 10D.</title>
        <authorList>
            <person name="Matsuzaki M."/>
            <person name="Misumi O."/>
            <person name="Shin-i T."/>
            <person name="Maruyama S."/>
            <person name="Takahara M."/>
            <person name="Miyagishima S."/>
            <person name="Mori T."/>
            <person name="Nishida K."/>
            <person name="Yagisawa F."/>
            <person name="Nishida K."/>
            <person name="Yoshida Y."/>
            <person name="Nishimura Y."/>
            <person name="Nakao S."/>
            <person name="Kobayashi T."/>
            <person name="Momoyama Y."/>
            <person name="Higashiyama T."/>
            <person name="Minoda A."/>
            <person name="Sano M."/>
            <person name="Nomoto H."/>
            <person name="Oishi K."/>
            <person name="Hayashi H."/>
            <person name="Ohta F."/>
            <person name="Nishizaka S."/>
            <person name="Haga S."/>
            <person name="Miura S."/>
            <person name="Morishita T."/>
            <person name="Kabeya Y."/>
            <person name="Terasawa K."/>
            <person name="Suzuki Y."/>
            <person name="Ishii Y."/>
            <person name="Asakawa S."/>
            <person name="Takano H."/>
            <person name="Ohta N."/>
            <person name="Kuroiwa H."/>
            <person name="Tanaka K."/>
            <person name="Shimizu N."/>
            <person name="Sugano S."/>
            <person name="Sato N."/>
            <person name="Nozaki H."/>
            <person name="Ogasawara N."/>
            <person name="Kohara Y."/>
            <person name="Kuroiwa T."/>
        </authorList>
    </citation>
    <scope>NUCLEOTIDE SEQUENCE [LARGE SCALE GENOMIC DNA]</scope>
    <source>
        <strain evidence="1 2">10D</strain>
    </source>
</reference>
<dbReference type="Proteomes" id="UP000007014">
    <property type="component" value="Chromosome 18"/>
</dbReference>
<dbReference type="GeneID" id="16996871"/>
<dbReference type="HOGENOM" id="CLU_1724896_0_0_1"/>
<gene>
    <name evidence="1" type="ORF">CYME_CMR266C</name>
</gene>
<dbReference type="EMBL" id="AP006500">
    <property type="protein sequence ID" value="BAM82486.1"/>
    <property type="molecule type" value="Genomic_DNA"/>
</dbReference>
<keyword evidence="2" id="KW-1185">Reference proteome</keyword>
<proteinExistence type="predicted"/>
<evidence type="ECO:0000313" key="1">
    <source>
        <dbReference type="EMBL" id="BAM82486.1"/>
    </source>
</evidence>
<dbReference type="Gramene" id="CMR266CT">
    <property type="protein sequence ID" value="CMR266CT"/>
    <property type="gene ID" value="CMR266C"/>
</dbReference>
<dbReference type="RefSeq" id="XP_005538522.1">
    <property type="nucleotide sequence ID" value="XM_005538465.1"/>
</dbReference>
<dbReference type="AlphaFoldDB" id="M1UWC2"/>
<evidence type="ECO:0000313" key="2">
    <source>
        <dbReference type="Proteomes" id="UP000007014"/>
    </source>
</evidence>
<dbReference type="KEGG" id="cme:CYME_CMR266C"/>
<name>M1UWC2_CYAM1</name>
<sequence>MRVQLGDCTVLLSRGGCTLEVSFTWYGVGCRHGCVLELAADTGLSSRHNASEKVDSGDECWRPSLRFVFVSRMRCRFATQAFDPQLALGSCTSAGPELWSRSQDLPLRGWHVHLVPASERRGSIRGQFIARATAIASHLWSSSIEIQRSRCL</sequence>
<protein>
    <submittedName>
        <fullName evidence="1">Uncharacterized protein</fullName>
    </submittedName>
</protein>